<dbReference type="PANTHER" id="PTHR10903:SF170">
    <property type="entry name" value="GTPASE IMAP FAMILY MEMBER 7"/>
    <property type="match status" value="1"/>
</dbReference>
<comment type="caution">
    <text evidence="6">The sequence shown here is derived from an EMBL/GenBank/DDBJ whole genome shotgun (WGS) entry which is preliminary data.</text>
</comment>
<comment type="similarity">
    <text evidence="1">Belongs to the TRAFAC class TrmE-Era-EngA-EngB-Septin-like GTPase superfamily. AIG1/Toc34/Toc159-like paraseptin GTPase family. IAN subfamily.</text>
</comment>
<dbReference type="InterPro" id="IPR045058">
    <property type="entry name" value="GIMA/IAN/Toc"/>
</dbReference>
<keyword evidence="4" id="KW-0175">Coiled coil</keyword>
<dbReference type="PANTHER" id="PTHR10903">
    <property type="entry name" value="GTPASE, IMAP FAMILY MEMBER-RELATED"/>
    <property type="match status" value="1"/>
</dbReference>
<keyword evidence="8" id="KW-1185">Reference proteome</keyword>
<dbReference type="SUPFAM" id="SSF52540">
    <property type="entry name" value="P-loop containing nucleoside triphosphate hydrolases"/>
    <property type="match status" value="1"/>
</dbReference>
<dbReference type="InterPro" id="IPR006703">
    <property type="entry name" value="G_AIG1"/>
</dbReference>
<dbReference type="Gene3D" id="3.40.50.300">
    <property type="entry name" value="P-loop containing nucleotide triphosphate hydrolases"/>
    <property type="match status" value="1"/>
</dbReference>
<dbReference type="Pfam" id="PF04548">
    <property type="entry name" value="AIG1"/>
    <property type="match status" value="1"/>
</dbReference>
<feature type="coiled-coil region" evidence="4">
    <location>
        <begin position="260"/>
        <end position="315"/>
    </location>
</feature>
<proteinExistence type="inferred from homology"/>
<sequence length="322" mass="37194">MSDDDEMVTRILTGKPVDNTTKREKRMKQIRKHYSEQKSSRVVKVKTQNVVIIGRSRTGKSTIKSMLIDPTAEPKDLSLRAGTIDASMESFFVDDQNLVLNIIDTPGVYEHQSAEAIVRDNQKIMEAIEKCINLEITKYHLICFAFSMPAGIQSDDIDALQLFMDHLGPDVSQNSCLIITRAEAKTSDQREKLRQELLNDSHFKKMNNYFKRGIFFTGAINYDDYQNGNASIVEQYMNVLEFRKQLINEFVKDCEPFQIDKTYVNEMRRIQEEYEAKEKELKSRLAENNQNAEQRKELERVKKELDEAKKRLAGSKTPCSIS</sequence>
<evidence type="ECO:0000259" key="5">
    <source>
        <dbReference type="Pfam" id="PF04548"/>
    </source>
</evidence>
<dbReference type="EMBL" id="CAJNOJ010001165">
    <property type="protein sequence ID" value="CAF1544925.1"/>
    <property type="molecule type" value="Genomic_DNA"/>
</dbReference>
<evidence type="ECO:0000256" key="3">
    <source>
        <dbReference type="ARBA" id="ARBA00023134"/>
    </source>
</evidence>
<evidence type="ECO:0000313" key="7">
    <source>
        <dbReference type="EMBL" id="CAF1605787.1"/>
    </source>
</evidence>
<dbReference type="OrthoDB" id="425923at2759"/>
<dbReference type="InterPro" id="IPR027417">
    <property type="entry name" value="P-loop_NTPase"/>
</dbReference>
<name>A0A815WHM8_ADIRI</name>
<feature type="domain" description="AIG1-type G" evidence="5">
    <location>
        <begin position="49"/>
        <end position="202"/>
    </location>
</feature>
<keyword evidence="2" id="KW-0547">Nucleotide-binding</keyword>
<evidence type="ECO:0000256" key="1">
    <source>
        <dbReference type="ARBA" id="ARBA00008535"/>
    </source>
</evidence>
<reference evidence="6" key="1">
    <citation type="submission" date="2021-02" db="EMBL/GenBank/DDBJ databases">
        <authorList>
            <person name="Nowell W R."/>
        </authorList>
    </citation>
    <scope>NUCLEOTIDE SEQUENCE</scope>
</reference>
<evidence type="ECO:0000256" key="2">
    <source>
        <dbReference type="ARBA" id="ARBA00022741"/>
    </source>
</evidence>
<evidence type="ECO:0000313" key="8">
    <source>
        <dbReference type="Proteomes" id="UP000663828"/>
    </source>
</evidence>
<protein>
    <recommendedName>
        <fullName evidence="5">AIG1-type G domain-containing protein</fullName>
    </recommendedName>
</protein>
<gene>
    <name evidence="6" type="ORF">EDS130_LOCUS45588</name>
    <name evidence="7" type="ORF">XAT740_LOCUS48266</name>
</gene>
<accession>A0A815WHM8</accession>
<dbReference type="Proteomes" id="UP000663828">
    <property type="component" value="Unassembled WGS sequence"/>
</dbReference>
<dbReference type="EMBL" id="CAJNOR010006883">
    <property type="protein sequence ID" value="CAF1605787.1"/>
    <property type="molecule type" value="Genomic_DNA"/>
</dbReference>
<keyword evidence="3" id="KW-0342">GTP-binding</keyword>
<dbReference type="AlphaFoldDB" id="A0A815WHM8"/>
<dbReference type="Proteomes" id="UP000663852">
    <property type="component" value="Unassembled WGS sequence"/>
</dbReference>
<evidence type="ECO:0000256" key="4">
    <source>
        <dbReference type="SAM" id="Coils"/>
    </source>
</evidence>
<dbReference type="GO" id="GO:0005525">
    <property type="term" value="F:GTP binding"/>
    <property type="evidence" value="ECO:0007669"/>
    <property type="project" value="UniProtKB-KW"/>
</dbReference>
<organism evidence="6 9">
    <name type="scientific">Adineta ricciae</name>
    <name type="common">Rotifer</name>
    <dbReference type="NCBI Taxonomy" id="249248"/>
    <lineage>
        <taxon>Eukaryota</taxon>
        <taxon>Metazoa</taxon>
        <taxon>Spiralia</taxon>
        <taxon>Gnathifera</taxon>
        <taxon>Rotifera</taxon>
        <taxon>Eurotatoria</taxon>
        <taxon>Bdelloidea</taxon>
        <taxon>Adinetida</taxon>
        <taxon>Adinetidae</taxon>
        <taxon>Adineta</taxon>
    </lineage>
</organism>
<evidence type="ECO:0000313" key="6">
    <source>
        <dbReference type="EMBL" id="CAF1544925.1"/>
    </source>
</evidence>
<evidence type="ECO:0000313" key="9">
    <source>
        <dbReference type="Proteomes" id="UP000663852"/>
    </source>
</evidence>